<name>A0A383R9A8_PAEAL</name>
<sequence>MYLQLLWLVLLLLQRPTVSEPIIIGHHGQQIASAHRADYLLPGAAIVNEQQLDKLMTAIDRQIAIAPINAALNGYGGIIPEKNGMRLDREAFIEQFYNYIINSGSKKIEVPIQIVYPKVDSELLSHIREKIIGQYTTYYNTNNKNRSMNIKLAAEAINNHVLFPGETFSFNEVVGQRTEERGYVRAPIIVKGELSEGIGGGICQISSTLFNAVDRAGLQIVKRYSHSRNVTYVPPGRDATVSWNGPDFTFHNHYNQPILIRAFANGGSVHIGVYSSEEIRYKQRDVPGASKELPEEVKDIDVDKDE</sequence>
<dbReference type="InterPro" id="IPR007391">
    <property type="entry name" value="Vancomycin_resist_VanW"/>
</dbReference>
<evidence type="ECO:0000313" key="2">
    <source>
        <dbReference type="EMBL" id="SYX83528.1"/>
    </source>
</evidence>
<evidence type="ECO:0000313" key="3">
    <source>
        <dbReference type="Proteomes" id="UP000304148"/>
    </source>
</evidence>
<feature type="region of interest" description="Disordered" evidence="1">
    <location>
        <begin position="284"/>
        <end position="306"/>
    </location>
</feature>
<reference evidence="3" key="1">
    <citation type="submission" date="2018-08" db="EMBL/GenBank/DDBJ databases">
        <authorList>
            <person name="Chevrot R."/>
        </authorList>
    </citation>
    <scope>NUCLEOTIDE SEQUENCE [LARGE SCALE GENOMIC DNA]</scope>
</reference>
<accession>A0A383R9A8</accession>
<protein>
    <submittedName>
        <fullName evidence="2">Putative factor for cell wall maintenance or synthesis</fullName>
    </submittedName>
</protein>
<proteinExistence type="predicted"/>
<dbReference type="PANTHER" id="PTHR35788:SF1">
    <property type="entry name" value="EXPORTED PROTEIN"/>
    <property type="match status" value="1"/>
</dbReference>
<organism evidence="2 3">
    <name type="scientific">Paenibacillus alvei</name>
    <name type="common">Bacillus alvei</name>
    <dbReference type="NCBI Taxonomy" id="44250"/>
    <lineage>
        <taxon>Bacteria</taxon>
        <taxon>Bacillati</taxon>
        <taxon>Bacillota</taxon>
        <taxon>Bacilli</taxon>
        <taxon>Bacillales</taxon>
        <taxon>Paenibacillaceae</taxon>
        <taxon>Paenibacillus</taxon>
    </lineage>
</organism>
<evidence type="ECO:0000256" key="1">
    <source>
        <dbReference type="SAM" id="MobiDB-lite"/>
    </source>
</evidence>
<dbReference type="Proteomes" id="UP000304148">
    <property type="component" value="Chromosome"/>
</dbReference>
<dbReference type="InterPro" id="IPR052913">
    <property type="entry name" value="Glycopeptide_resist_protein"/>
</dbReference>
<dbReference type="EMBL" id="LS992241">
    <property type="protein sequence ID" value="SYX83528.1"/>
    <property type="molecule type" value="Genomic_DNA"/>
</dbReference>
<gene>
    <name evidence="2" type="primary">yoaR</name>
    <name evidence="2" type="ORF">PBLR_11950</name>
</gene>
<dbReference type="PANTHER" id="PTHR35788">
    <property type="entry name" value="EXPORTED PROTEIN-RELATED"/>
    <property type="match status" value="1"/>
</dbReference>
<feature type="compositionally biased region" description="Basic and acidic residues" evidence="1">
    <location>
        <begin position="292"/>
        <end position="306"/>
    </location>
</feature>
<dbReference type="RefSeq" id="WP_138185599.1">
    <property type="nucleotide sequence ID" value="NZ_LS992241.1"/>
</dbReference>
<dbReference type="Pfam" id="PF04294">
    <property type="entry name" value="VanW"/>
    <property type="match status" value="1"/>
</dbReference>
<dbReference type="AlphaFoldDB" id="A0A383R9A8"/>